<dbReference type="SUPFAM" id="SSF54236">
    <property type="entry name" value="Ubiquitin-like"/>
    <property type="match status" value="1"/>
</dbReference>
<dbReference type="CDD" id="cd14348">
    <property type="entry name" value="UBA_p47"/>
    <property type="match status" value="1"/>
</dbReference>
<feature type="compositionally biased region" description="Basic and acidic residues" evidence="1">
    <location>
        <begin position="80"/>
        <end position="93"/>
    </location>
</feature>
<reference evidence="3 5" key="1">
    <citation type="journal article" date="2012" name="Nature">
        <title>Algal genomes reveal evolutionary mosaicism and the fate of nucleomorphs.</title>
        <authorList>
            <consortium name="DOE Joint Genome Institute"/>
            <person name="Curtis B.A."/>
            <person name="Tanifuji G."/>
            <person name="Burki F."/>
            <person name="Gruber A."/>
            <person name="Irimia M."/>
            <person name="Maruyama S."/>
            <person name="Arias M.C."/>
            <person name="Ball S.G."/>
            <person name="Gile G.H."/>
            <person name="Hirakawa Y."/>
            <person name="Hopkins J.F."/>
            <person name="Kuo A."/>
            <person name="Rensing S.A."/>
            <person name="Schmutz J."/>
            <person name="Symeonidi A."/>
            <person name="Elias M."/>
            <person name="Eveleigh R.J."/>
            <person name="Herman E.K."/>
            <person name="Klute M.J."/>
            <person name="Nakayama T."/>
            <person name="Obornik M."/>
            <person name="Reyes-Prieto A."/>
            <person name="Armbrust E.V."/>
            <person name="Aves S.J."/>
            <person name="Beiko R.G."/>
            <person name="Coutinho P."/>
            <person name="Dacks J.B."/>
            <person name="Durnford D.G."/>
            <person name="Fast N.M."/>
            <person name="Green B.R."/>
            <person name="Grisdale C.J."/>
            <person name="Hempel F."/>
            <person name="Henrissat B."/>
            <person name="Hoppner M.P."/>
            <person name="Ishida K."/>
            <person name="Kim E."/>
            <person name="Koreny L."/>
            <person name="Kroth P.G."/>
            <person name="Liu Y."/>
            <person name="Malik S.B."/>
            <person name="Maier U.G."/>
            <person name="McRose D."/>
            <person name="Mock T."/>
            <person name="Neilson J.A."/>
            <person name="Onodera N.T."/>
            <person name="Poole A.M."/>
            <person name="Pritham E.J."/>
            <person name="Richards T.A."/>
            <person name="Rocap G."/>
            <person name="Roy S.W."/>
            <person name="Sarai C."/>
            <person name="Schaack S."/>
            <person name="Shirato S."/>
            <person name="Slamovits C.H."/>
            <person name="Spencer D.F."/>
            <person name="Suzuki S."/>
            <person name="Worden A.Z."/>
            <person name="Zauner S."/>
            <person name="Barry K."/>
            <person name="Bell C."/>
            <person name="Bharti A.K."/>
            <person name="Crow J.A."/>
            <person name="Grimwood J."/>
            <person name="Kramer R."/>
            <person name="Lindquist E."/>
            <person name="Lucas S."/>
            <person name="Salamov A."/>
            <person name="McFadden G.I."/>
            <person name="Lane C.E."/>
            <person name="Keeling P.J."/>
            <person name="Gray M.W."/>
            <person name="Grigoriev I.V."/>
            <person name="Archibald J.M."/>
        </authorList>
    </citation>
    <scope>NUCLEOTIDE SEQUENCE</scope>
    <source>
        <strain evidence="3 5">CCMP2712</strain>
    </source>
</reference>
<dbReference type="SUPFAM" id="SSF46934">
    <property type="entry name" value="UBA-like"/>
    <property type="match status" value="1"/>
</dbReference>
<dbReference type="GO" id="GO:0043130">
    <property type="term" value="F:ubiquitin binding"/>
    <property type="evidence" value="ECO:0007669"/>
    <property type="project" value="TreeGrafter"/>
</dbReference>
<dbReference type="InterPro" id="IPR036241">
    <property type="entry name" value="NSFL1C_SEP_dom_sf"/>
</dbReference>
<sequence>MGDMERFVEMTGASEDVAKFYIESAKGDVEKALDAYFESGGAADVVPHQPEPETGADDGEDDVDHDVPAGAEAGPASLDDLTKSMFEKAEKSETQAPDGEPSTKKRSFVGKGFMLGKEAEAPSKEVAQDTPVEPKNHKVTVWKGNAFQLNDGPVRYPDQGSNQEVNRRFMQDLARNIVPEELRERASNGTPIPVTIALSDHREEDPSNAKVVKPKFEAFRGGGNVLGKDWTDDAYKAVKTASVTSQPAARSSLEAPQVDQGKPTTTIQVRLPDGQRASAVLNLQVGLFFRTQHHVKMTCR</sequence>
<evidence type="ECO:0000259" key="2">
    <source>
        <dbReference type="PROSITE" id="PS51399"/>
    </source>
</evidence>
<dbReference type="Proteomes" id="UP000011087">
    <property type="component" value="Unassembled WGS sequence"/>
</dbReference>
<evidence type="ECO:0000313" key="3">
    <source>
        <dbReference type="EMBL" id="EKX43243.1"/>
    </source>
</evidence>
<dbReference type="GO" id="GO:0007030">
    <property type="term" value="P:Golgi organization"/>
    <property type="evidence" value="ECO:0007669"/>
    <property type="project" value="TreeGrafter"/>
</dbReference>
<dbReference type="InterPro" id="IPR029071">
    <property type="entry name" value="Ubiquitin-like_domsf"/>
</dbReference>
<feature type="compositionally biased region" description="Acidic residues" evidence="1">
    <location>
        <begin position="54"/>
        <end position="64"/>
    </location>
</feature>
<dbReference type="SMART" id="SM00553">
    <property type="entry name" value="SEP"/>
    <property type="match status" value="1"/>
</dbReference>
<dbReference type="PROSITE" id="PS51399">
    <property type="entry name" value="SEP"/>
    <property type="match status" value="1"/>
</dbReference>
<protein>
    <recommendedName>
        <fullName evidence="2">SEP domain-containing protein</fullName>
    </recommendedName>
</protein>
<dbReference type="EnsemblProtists" id="EKX43243">
    <property type="protein sequence ID" value="EKX43243"/>
    <property type="gene ID" value="GUITHDRAFT_163878"/>
</dbReference>
<accession>L1J3Y9</accession>
<dbReference type="PaxDb" id="55529-EKX43243"/>
<proteinExistence type="predicted"/>
<dbReference type="GeneID" id="17299902"/>
<dbReference type="PANTHER" id="PTHR23333:SF20">
    <property type="entry name" value="NSFL1 COFACTOR P47"/>
    <property type="match status" value="1"/>
</dbReference>
<dbReference type="GO" id="GO:0000045">
    <property type="term" value="P:autophagosome assembly"/>
    <property type="evidence" value="ECO:0007669"/>
    <property type="project" value="TreeGrafter"/>
</dbReference>
<dbReference type="Gene3D" id="3.10.20.90">
    <property type="entry name" value="Phosphatidylinositol 3-kinase Catalytic Subunit, Chain A, domain 1"/>
    <property type="match status" value="1"/>
</dbReference>
<dbReference type="Pfam" id="PF08059">
    <property type="entry name" value="SEP"/>
    <property type="match status" value="1"/>
</dbReference>
<dbReference type="SUPFAM" id="SSF102848">
    <property type="entry name" value="NSFL1 (p97 ATPase) cofactor p47, SEP domain"/>
    <property type="match status" value="1"/>
</dbReference>
<name>L1J3Y9_GUITC</name>
<evidence type="ECO:0000313" key="5">
    <source>
        <dbReference type="Proteomes" id="UP000011087"/>
    </source>
</evidence>
<dbReference type="AlphaFoldDB" id="L1J3Y9"/>
<feature type="domain" description="SEP" evidence="2">
    <location>
        <begin position="134"/>
        <end position="207"/>
    </location>
</feature>
<dbReference type="OrthoDB" id="25887at2759"/>
<dbReference type="GO" id="GO:0043161">
    <property type="term" value="P:proteasome-mediated ubiquitin-dependent protein catabolic process"/>
    <property type="evidence" value="ECO:0007669"/>
    <property type="project" value="TreeGrafter"/>
</dbReference>
<dbReference type="OMA" id="NKDHTDK"/>
<dbReference type="RefSeq" id="XP_005830223.1">
    <property type="nucleotide sequence ID" value="XM_005830166.1"/>
</dbReference>
<dbReference type="Gene3D" id="3.30.420.210">
    <property type="entry name" value="SEP domain"/>
    <property type="match status" value="1"/>
</dbReference>
<feature type="region of interest" description="Disordered" evidence="1">
    <location>
        <begin position="40"/>
        <end position="108"/>
    </location>
</feature>
<dbReference type="EMBL" id="JH993011">
    <property type="protein sequence ID" value="EKX43243.1"/>
    <property type="molecule type" value="Genomic_DNA"/>
</dbReference>
<dbReference type="KEGG" id="gtt:GUITHDRAFT_163878"/>
<dbReference type="InterPro" id="IPR012989">
    <property type="entry name" value="SEP_domain"/>
</dbReference>
<dbReference type="GO" id="GO:0005634">
    <property type="term" value="C:nucleus"/>
    <property type="evidence" value="ECO:0007669"/>
    <property type="project" value="TreeGrafter"/>
</dbReference>
<evidence type="ECO:0000313" key="4">
    <source>
        <dbReference type="EnsemblProtists" id="EKX43243"/>
    </source>
</evidence>
<dbReference type="GO" id="GO:0031468">
    <property type="term" value="P:nuclear membrane reassembly"/>
    <property type="evidence" value="ECO:0007669"/>
    <property type="project" value="TreeGrafter"/>
</dbReference>
<dbReference type="Gene3D" id="1.10.8.10">
    <property type="entry name" value="DNA helicase RuvA subunit, C-terminal domain"/>
    <property type="match status" value="1"/>
</dbReference>
<evidence type="ECO:0000256" key="1">
    <source>
        <dbReference type="SAM" id="MobiDB-lite"/>
    </source>
</evidence>
<dbReference type="GO" id="GO:0005829">
    <property type="term" value="C:cytosol"/>
    <property type="evidence" value="ECO:0007669"/>
    <property type="project" value="TreeGrafter"/>
</dbReference>
<dbReference type="HOGENOM" id="CLU_928885_0_0_1"/>
<reference evidence="4" key="3">
    <citation type="submission" date="2016-03" db="UniProtKB">
        <authorList>
            <consortium name="EnsemblProtists"/>
        </authorList>
    </citation>
    <scope>IDENTIFICATION</scope>
</reference>
<dbReference type="InterPro" id="IPR009060">
    <property type="entry name" value="UBA-like_sf"/>
</dbReference>
<keyword evidence="5" id="KW-1185">Reference proteome</keyword>
<gene>
    <name evidence="3" type="ORF">GUITHDRAFT_163878</name>
</gene>
<dbReference type="PANTHER" id="PTHR23333">
    <property type="entry name" value="UBX DOMAIN CONTAINING PROTEIN"/>
    <property type="match status" value="1"/>
</dbReference>
<dbReference type="STRING" id="905079.L1J3Y9"/>
<dbReference type="eggNOG" id="KOG2086">
    <property type="taxonomic scope" value="Eukaryota"/>
</dbReference>
<dbReference type="Pfam" id="PF14555">
    <property type="entry name" value="UBA_4"/>
    <property type="match status" value="1"/>
</dbReference>
<organism evidence="3">
    <name type="scientific">Guillardia theta (strain CCMP2712)</name>
    <name type="common">Cryptophyte</name>
    <dbReference type="NCBI Taxonomy" id="905079"/>
    <lineage>
        <taxon>Eukaryota</taxon>
        <taxon>Cryptophyceae</taxon>
        <taxon>Pyrenomonadales</taxon>
        <taxon>Geminigeraceae</taxon>
        <taxon>Guillardia</taxon>
    </lineage>
</organism>
<dbReference type="GO" id="GO:0061025">
    <property type="term" value="P:membrane fusion"/>
    <property type="evidence" value="ECO:0007669"/>
    <property type="project" value="TreeGrafter"/>
</dbReference>
<reference evidence="5" key="2">
    <citation type="submission" date="2012-11" db="EMBL/GenBank/DDBJ databases">
        <authorList>
            <person name="Kuo A."/>
            <person name="Curtis B.A."/>
            <person name="Tanifuji G."/>
            <person name="Burki F."/>
            <person name="Gruber A."/>
            <person name="Irimia M."/>
            <person name="Maruyama S."/>
            <person name="Arias M.C."/>
            <person name="Ball S.G."/>
            <person name="Gile G.H."/>
            <person name="Hirakawa Y."/>
            <person name="Hopkins J.F."/>
            <person name="Rensing S.A."/>
            <person name="Schmutz J."/>
            <person name="Symeonidi A."/>
            <person name="Elias M."/>
            <person name="Eveleigh R.J."/>
            <person name="Herman E.K."/>
            <person name="Klute M.J."/>
            <person name="Nakayama T."/>
            <person name="Obornik M."/>
            <person name="Reyes-Prieto A."/>
            <person name="Armbrust E.V."/>
            <person name="Aves S.J."/>
            <person name="Beiko R.G."/>
            <person name="Coutinho P."/>
            <person name="Dacks J.B."/>
            <person name="Durnford D.G."/>
            <person name="Fast N.M."/>
            <person name="Green B.R."/>
            <person name="Grisdale C."/>
            <person name="Hempe F."/>
            <person name="Henrissat B."/>
            <person name="Hoppner M.P."/>
            <person name="Ishida K.-I."/>
            <person name="Kim E."/>
            <person name="Koreny L."/>
            <person name="Kroth P.G."/>
            <person name="Liu Y."/>
            <person name="Malik S.-B."/>
            <person name="Maier U.G."/>
            <person name="McRose D."/>
            <person name="Mock T."/>
            <person name="Neilson J.A."/>
            <person name="Onodera N.T."/>
            <person name="Poole A.M."/>
            <person name="Pritham E.J."/>
            <person name="Richards T.A."/>
            <person name="Rocap G."/>
            <person name="Roy S.W."/>
            <person name="Sarai C."/>
            <person name="Schaack S."/>
            <person name="Shirato S."/>
            <person name="Slamovits C.H."/>
            <person name="Spencer D.F."/>
            <person name="Suzuki S."/>
            <person name="Worden A.Z."/>
            <person name="Zauner S."/>
            <person name="Barry K."/>
            <person name="Bell C."/>
            <person name="Bharti A.K."/>
            <person name="Crow J.A."/>
            <person name="Grimwood J."/>
            <person name="Kramer R."/>
            <person name="Lindquist E."/>
            <person name="Lucas S."/>
            <person name="Salamov A."/>
            <person name="McFadden G.I."/>
            <person name="Lane C.E."/>
            <person name="Keeling P.J."/>
            <person name="Gray M.W."/>
            <person name="Grigoriev I.V."/>
            <person name="Archibald J.M."/>
        </authorList>
    </citation>
    <scope>NUCLEOTIDE SEQUENCE</scope>
    <source>
        <strain evidence="5">CCMP2712</strain>
    </source>
</reference>